<dbReference type="Gene3D" id="3.40.605.10">
    <property type="entry name" value="Aldehyde Dehydrogenase, Chain A, domain 1"/>
    <property type="match status" value="1"/>
</dbReference>
<name>A0A1D8AX16_9BACT</name>
<dbReference type="GO" id="GO:0033721">
    <property type="term" value="F:aldehyde dehydrogenase (NADP+) activity"/>
    <property type="evidence" value="ECO:0007669"/>
    <property type="project" value="UniProtKB-EC"/>
</dbReference>
<dbReference type="PANTHER" id="PTHR43353:SF3">
    <property type="entry name" value="ALDEHYDE DEHYDROGENASE-RELATED"/>
    <property type="match status" value="1"/>
</dbReference>
<dbReference type="PANTHER" id="PTHR43353">
    <property type="entry name" value="SUCCINATE-SEMIALDEHYDE DEHYDROGENASE, MITOCHONDRIAL"/>
    <property type="match status" value="1"/>
</dbReference>
<evidence type="ECO:0000313" key="4">
    <source>
        <dbReference type="Proteomes" id="UP000095228"/>
    </source>
</evidence>
<dbReference type="InterPro" id="IPR016162">
    <property type="entry name" value="Ald_DH_N"/>
</dbReference>
<dbReference type="RefSeq" id="WP_069962581.1">
    <property type="nucleotide sequence ID" value="NZ_CP016094.1"/>
</dbReference>
<dbReference type="EC" id="1.2.1.4" evidence="3"/>
<evidence type="ECO:0000256" key="1">
    <source>
        <dbReference type="ARBA" id="ARBA00023002"/>
    </source>
</evidence>
<feature type="domain" description="Aldehyde dehydrogenase" evidence="2">
    <location>
        <begin position="20"/>
        <end position="467"/>
    </location>
</feature>
<keyword evidence="4" id="KW-1185">Reference proteome</keyword>
<sequence>MKPDGGSLIGFGSSGAMGASFKAFDPAKGTPIEPSFLSASAADVARAAELAAAAAPALARLSGAARGKFLRAIAANLETKVDDLVARAMQETALAETRLRGEVARTAGQLRLYAESAERGDWLDARIETALPERKPLPKPDHRSMMRPLGPVVVFGSSNFPFAYSVAGGDTASALATGCPVIVKAHPAHPGTSELTGRLILHAVRDCGLPEGTFSLLFDAGFEVGQALVQHPLIKAAGFTGSVKGGRALTDLGAARPEPIPVYAEMGSVNPVFILPGAIGERAAGMVEGLYASAMLGVGQFCTNPGLIVLQRTPAAEQFVKDLAARLAATLEGVMLTPGIRKSFVAHTTARAQQPGVKVLAQGNATSLCSAAPVWFETEAMVHMGNPSLAAEIFGPSSLVVWCKDRAEMLAVATHLEGSLTATVHVGTEEAKDQNDLIEILATKAGRIVFNAYPTGVEVSHAMVHGGPYPATSDGGRTTSVGTRALGRWARPVCYQGFADGLLPAELQNANPLGVWRLVNGELTKAPVG</sequence>
<dbReference type="InterPro" id="IPR044151">
    <property type="entry name" value="ALDH_KGSADH"/>
</dbReference>
<reference evidence="3 4" key="1">
    <citation type="submission" date="2016-06" db="EMBL/GenBank/DDBJ databases">
        <title>Three novel species with peptidoglycan cell walls form the new genus Lacunisphaera gen. nov. in the family Opitutaceae of the verrucomicrobial subdivision 4.</title>
        <authorList>
            <person name="Rast P."/>
            <person name="Gloeckner I."/>
            <person name="Jogler M."/>
            <person name="Boedeker C."/>
            <person name="Jeske O."/>
            <person name="Wiegand S."/>
            <person name="Reinhardt R."/>
            <person name="Schumann P."/>
            <person name="Rohde M."/>
            <person name="Spring S."/>
            <person name="Gloeckner F.O."/>
            <person name="Jogler C."/>
        </authorList>
    </citation>
    <scope>NUCLEOTIDE SEQUENCE [LARGE SCALE GENOMIC DNA]</scope>
    <source>
        <strain evidence="3 4">IG16b</strain>
    </source>
</reference>
<dbReference type="InterPro" id="IPR016161">
    <property type="entry name" value="Ald_DH/histidinol_DH"/>
</dbReference>
<dbReference type="SUPFAM" id="SSF53720">
    <property type="entry name" value="ALDH-like"/>
    <property type="match status" value="1"/>
</dbReference>
<dbReference type="OrthoDB" id="9770537at2"/>
<protein>
    <submittedName>
        <fullName evidence="3">NADP-dependent fatty aldehyde dehydrogenase</fullName>
        <ecNumber evidence="3">1.2.1.4</ecNumber>
    </submittedName>
</protein>
<gene>
    <name evidence="3" type="primary">aldH</name>
    <name evidence="3" type="ORF">Verru16b_02510</name>
</gene>
<dbReference type="Proteomes" id="UP000095228">
    <property type="component" value="Chromosome"/>
</dbReference>
<evidence type="ECO:0000313" key="3">
    <source>
        <dbReference type="EMBL" id="AOS45429.1"/>
    </source>
</evidence>
<dbReference type="InterPro" id="IPR015590">
    <property type="entry name" value="Aldehyde_DH_dom"/>
</dbReference>
<keyword evidence="1 3" id="KW-0560">Oxidoreductase</keyword>
<dbReference type="AlphaFoldDB" id="A0A1D8AX16"/>
<evidence type="ECO:0000259" key="2">
    <source>
        <dbReference type="Pfam" id="PF00171"/>
    </source>
</evidence>
<dbReference type="STRING" id="1838286.Verru16b_02510"/>
<dbReference type="InterPro" id="IPR016163">
    <property type="entry name" value="Ald_DH_C"/>
</dbReference>
<dbReference type="Pfam" id="PF00171">
    <property type="entry name" value="Aldedh"/>
    <property type="match status" value="1"/>
</dbReference>
<dbReference type="Gene3D" id="3.40.309.10">
    <property type="entry name" value="Aldehyde Dehydrogenase, Chain A, domain 2"/>
    <property type="match status" value="1"/>
</dbReference>
<accession>A0A1D8AX16</accession>
<dbReference type="EMBL" id="CP016094">
    <property type="protein sequence ID" value="AOS45429.1"/>
    <property type="molecule type" value="Genomic_DNA"/>
</dbReference>
<dbReference type="CDD" id="cd07129">
    <property type="entry name" value="ALDH_KGSADH"/>
    <property type="match status" value="1"/>
</dbReference>
<dbReference type="InterPro" id="IPR050740">
    <property type="entry name" value="Aldehyde_DH_Superfamily"/>
</dbReference>
<organism evidence="3 4">
    <name type="scientific">Lacunisphaera limnophila</name>
    <dbReference type="NCBI Taxonomy" id="1838286"/>
    <lineage>
        <taxon>Bacteria</taxon>
        <taxon>Pseudomonadati</taxon>
        <taxon>Verrucomicrobiota</taxon>
        <taxon>Opitutia</taxon>
        <taxon>Opitutales</taxon>
        <taxon>Opitutaceae</taxon>
        <taxon>Lacunisphaera</taxon>
    </lineage>
</organism>
<proteinExistence type="predicted"/>
<dbReference type="KEGG" id="obg:Verru16b_02510"/>
<dbReference type="PATRIC" id="fig|1838286.3.peg.2521"/>